<sequence length="250" mass="29265">MTLPLNTTDSAISKLVASMHEIMTTVLSEDHRLLNLLYHFLHNSNTIISRCIFLEMFSFAHQNVPQISQDQARSNNKHKYYKYKRDLSHLLIGSNSDAVGGMLMLASFFYVRENYFLSLYIINHTLRQCTNEKISVKYPNFRCKYPQELNLNVIEQVIPFHPMIFAHLLSFLCNYHLYKNRSCEQSLIQLRQIIMQHIITNQWNSLFIICLGICHQMIGETDIARQLFLLATKIDEHNLTSAAFRLLSLY</sequence>
<keyword evidence="2" id="KW-1185">Reference proteome</keyword>
<evidence type="ECO:0008006" key="3">
    <source>
        <dbReference type="Google" id="ProtNLM"/>
    </source>
</evidence>
<accession>A0A6J8ET56</accession>
<dbReference type="OrthoDB" id="5988859at2759"/>
<dbReference type="AlphaFoldDB" id="A0A6J8ET56"/>
<evidence type="ECO:0000313" key="2">
    <source>
        <dbReference type="Proteomes" id="UP000507470"/>
    </source>
</evidence>
<protein>
    <recommendedName>
        <fullName evidence="3">Cohesin loading complex subunit SCC4 homolog</fullName>
    </recommendedName>
</protein>
<proteinExistence type="predicted"/>
<name>A0A6J8ET56_MYTCO</name>
<evidence type="ECO:0000313" key="1">
    <source>
        <dbReference type="EMBL" id="CAC5423063.1"/>
    </source>
</evidence>
<reference evidence="1 2" key="1">
    <citation type="submission" date="2020-06" db="EMBL/GenBank/DDBJ databases">
        <authorList>
            <person name="Li R."/>
            <person name="Bekaert M."/>
        </authorList>
    </citation>
    <scope>NUCLEOTIDE SEQUENCE [LARGE SCALE GENOMIC DNA]</scope>
    <source>
        <strain evidence="2">wild</strain>
    </source>
</reference>
<organism evidence="1 2">
    <name type="scientific">Mytilus coruscus</name>
    <name type="common">Sea mussel</name>
    <dbReference type="NCBI Taxonomy" id="42192"/>
    <lineage>
        <taxon>Eukaryota</taxon>
        <taxon>Metazoa</taxon>
        <taxon>Spiralia</taxon>
        <taxon>Lophotrochozoa</taxon>
        <taxon>Mollusca</taxon>
        <taxon>Bivalvia</taxon>
        <taxon>Autobranchia</taxon>
        <taxon>Pteriomorphia</taxon>
        <taxon>Mytilida</taxon>
        <taxon>Mytiloidea</taxon>
        <taxon>Mytilidae</taxon>
        <taxon>Mytilinae</taxon>
        <taxon>Mytilus</taxon>
    </lineage>
</organism>
<dbReference type="Proteomes" id="UP000507470">
    <property type="component" value="Unassembled WGS sequence"/>
</dbReference>
<dbReference type="EMBL" id="CACVKT020009705">
    <property type="protein sequence ID" value="CAC5423063.1"/>
    <property type="molecule type" value="Genomic_DNA"/>
</dbReference>
<gene>
    <name evidence="1" type="ORF">MCOR_55072</name>
</gene>